<accession>A0A016WS80</accession>
<dbReference type="PROSITE" id="PS50175">
    <property type="entry name" value="ASP_PROT_RETROV"/>
    <property type="match status" value="1"/>
</dbReference>
<evidence type="ECO:0000256" key="2">
    <source>
        <dbReference type="SAM" id="MobiDB-lite"/>
    </source>
</evidence>
<feature type="region of interest" description="Disordered" evidence="2">
    <location>
        <begin position="124"/>
        <end position="206"/>
    </location>
</feature>
<comment type="caution">
    <text evidence="4">The sequence shown here is derived from an EMBL/GenBank/DDBJ whole genome shotgun (WGS) entry which is preliminary data.</text>
</comment>
<keyword evidence="1" id="KW-0378">Hydrolase</keyword>
<sequence length="462" mass="53989">MSEFLAGLDEFIQELEKLDDSQFSSEPIEPVLNTISPVNRSRSPTPEPYDPHRCCFCGSHNHRATRCSTPMRPYVRRMVVRNFNLCWMCLRTGHTATTCQYPTCPLCGGKHHEVLCNHYMDSRPNYQSSRHRDERRRRDGRNTYRQPRERFPSRDSSRDSIASSIPYSLYRRDRNYPYHSPRRNYSPSPVRRISRDRYYHHSPRREYSPYRGYRRISDRSYHLGRRYRTPSTSPPRSVRFRNMPRDSLSPIRRRHQTYRNTIPNTSDDTDDERFNAYMSDDSFTLLSHPEHHQSLLMTVKGHIRNEETGTLQPVNIMLDSGAQTSFITKDAASRLSLQPEDTRPLTIVGFGGHKSSEESGTVTTKLIDKSNKPLPVKLRTREVLTKPLKPYHLSSEDRHTLRSYHIDPDSLSARRHVTPDILLGIDYFWEVLQKDTPKQLPSGLMLVQTRFGPVVSGSTFFR</sequence>
<dbReference type="GO" id="GO:0006508">
    <property type="term" value="P:proteolysis"/>
    <property type="evidence" value="ECO:0007669"/>
    <property type="project" value="InterPro"/>
</dbReference>
<dbReference type="InterPro" id="IPR001969">
    <property type="entry name" value="Aspartic_peptidase_AS"/>
</dbReference>
<reference evidence="5" key="1">
    <citation type="journal article" date="2015" name="Nat. Genet.">
        <title>The genome and transcriptome of the zoonotic hookworm Ancylostoma ceylanicum identify infection-specific gene families.</title>
        <authorList>
            <person name="Schwarz E.M."/>
            <person name="Hu Y."/>
            <person name="Antoshechkin I."/>
            <person name="Miller M.M."/>
            <person name="Sternberg P.W."/>
            <person name="Aroian R.V."/>
        </authorList>
    </citation>
    <scope>NUCLEOTIDE SEQUENCE</scope>
    <source>
        <strain evidence="5">HY135</strain>
    </source>
</reference>
<protein>
    <recommendedName>
        <fullName evidence="3">Peptidase A2 domain-containing protein</fullName>
    </recommendedName>
</protein>
<dbReference type="OrthoDB" id="5874425at2759"/>
<organism evidence="4 5">
    <name type="scientific">Ancylostoma ceylanicum</name>
    <dbReference type="NCBI Taxonomy" id="53326"/>
    <lineage>
        <taxon>Eukaryota</taxon>
        <taxon>Metazoa</taxon>
        <taxon>Ecdysozoa</taxon>
        <taxon>Nematoda</taxon>
        <taxon>Chromadorea</taxon>
        <taxon>Rhabditida</taxon>
        <taxon>Rhabditina</taxon>
        <taxon>Rhabditomorpha</taxon>
        <taxon>Strongyloidea</taxon>
        <taxon>Ancylostomatidae</taxon>
        <taxon>Ancylostomatinae</taxon>
        <taxon>Ancylostoma</taxon>
    </lineage>
</organism>
<keyword evidence="5" id="KW-1185">Reference proteome</keyword>
<evidence type="ECO:0000259" key="3">
    <source>
        <dbReference type="PROSITE" id="PS50175"/>
    </source>
</evidence>
<dbReference type="CDD" id="cd00303">
    <property type="entry name" value="retropepsin_like"/>
    <property type="match status" value="1"/>
</dbReference>
<dbReference type="EMBL" id="JARK01000129">
    <property type="protein sequence ID" value="EYC42495.1"/>
    <property type="molecule type" value="Genomic_DNA"/>
</dbReference>
<dbReference type="Proteomes" id="UP000024635">
    <property type="component" value="Unassembled WGS sequence"/>
</dbReference>
<evidence type="ECO:0000313" key="5">
    <source>
        <dbReference type="Proteomes" id="UP000024635"/>
    </source>
</evidence>
<feature type="compositionally biased region" description="Low complexity" evidence="2">
    <location>
        <begin position="159"/>
        <end position="168"/>
    </location>
</feature>
<dbReference type="Gene3D" id="2.40.70.10">
    <property type="entry name" value="Acid Proteases"/>
    <property type="match status" value="1"/>
</dbReference>
<dbReference type="InterPro" id="IPR021109">
    <property type="entry name" value="Peptidase_aspartic_dom_sf"/>
</dbReference>
<dbReference type="AlphaFoldDB" id="A0A016WS80"/>
<evidence type="ECO:0000313" key="4">
    <source>
        <dbReference type="EMBL" id="EYC42495.1"/>
    </source>
</evidence>
<dbReference type="Pfam" id="PF13650">
    <property type="entry name" value="Asp_protease_2"/>
    <property type="match status" value="1"/>
</dbReference>
<evidence type="ECO:0000256" key="1">
    <source>
        <dbReference type="ARBA" id="ARBA00022801"/>
    </source>
</evidence>
<proteinExistence type="predicted"/>
<dbReference type="GO" id="GO:0004190">
    <property type="term" value="F:aspartic-type endopeptidase activity"/>
    <property type="evidence" value="ECO:0007669"/>
    <property type="project" value="InterPro"/>
</dbReference>
<dbReference type="STRING" id="53326.A0A016WS80"/>
<dbReference type="PROSITE" id="PS00141">
    <property type="entry name" value="ASP_PROTEASE"/>
    <property type="match status" value="1"/>
</dbReference>
<name>A0A016WS80_9BILA</name>
<feature type="compositionally biased region" description="Basic and acidic residues" evidence="2">
    <location>
        <begin position="130"/>
        <end position="158"/>
    </location>
</feature>
<dbReference type="InterPro" id="IPR001995">
    <property type="entry name" value="Peptidase_A2_cat"/>
</dbReference>
<feature type="compositionally biased region" description="Basic and acidic residues" evidence="2">
    <location>
        <begin position="193"/>
        <end position="206"/>
    </location>
</feature>
<gene>
    <name evidence="4" type="primary">Acey_s0529.g2989</name>
    <name evidence="4" type="ORF">Y032_0529g2989</name>
</gene>
<feature type="domain" description="Peptidase A2" evidence="3">
    <location>
        <begin position="314"/>
        <end position="398"/>
    </location>
</feature>